<dbReference type="EMBL" id="LGTQ01000005">
    <property type="protein sequence ID" value="KPM50032.1"/>
    <property type="molecule type" value="Genomic_DNA"/>
</dbReference>
<dbReference type="STRING" id="1605367.AFM12_05660"/>
<dbReference type="Pfam" id="PF13590">
    <property type="entry name" value="DUF4136"/>
    <property type="match status" value="1"/>
</dbReference>
<sequence length="195" mass="22630">MSYQYFFSKNKQEIMKTLFTLLTGLLLLLSGCSPSLWIDQEPNIIFENYKTYAWNTLEDRVGHTYYNKENIDESVKSSIESSLSKQGFTKVEADKANVYLDFHVYIEENYFQEAYCPTGFYGNLGYQPDLSPGPRCEVPERQRIYDSGTFVIDMIDKNSGQLVWRASSFDVVSNPIDLPTILKKRARNMIKKYGR</sequence>
<name>A0A0P7C6R2_9BACT</name>
<evidence type="ECO:0000259" key="1">
    <source>
        <dbReference type="Pfam" id="PF13590"/>
    </source>
</evidence>
<comment type="caution">
    <text evidence="2">The sequence shown here is derived from an EMBL/GenBank/DDBJ whole genome shotgun (WGS) entry which is preliminary data.</text>
</comment>
<proteinExistence type="predicted"/>
<dbReference type="Proteomes" id="UP000050454">
    <property type="component" value="Unassembled WGS sequence"/>
</dbReference>
<dbReference type="InterPro" id="IPR025411">
    <property type="entry name" value="DUF4136"/>
</dbReference>
<dbReference type="Gene3D" id="3.30.160.670">
    <property type="match status" value="1"/>
</dbReference>
<evidence type="ECO:0000313" key="3">
    <source>
        <dbReference type="Proteomes" id="UP000050454"/>
    </source>
</evidence>
<keyword evidence="3" id="KW-1185">Reference proteome</keyword>
<dbReference type="AlphaFoldDB" id="A0A0P7C6R2"/>
<accession>A0A0P7C6R2</accession>
<evidence type="ECO:0000313" key="2">
    <source>
        <dbReference type="EMBL" id="KPM50032.1"/>
    </source>
</evidence>
<protein>
    <recommendedName>
        <fullName evidence="1">DUF4136 domain-containing protein</fullName>
    </recommendedName>
</protein>
<reference evidence="2 3" key="1">
    <citation type="submission" date="2015-07" db="EMBL/GenBank/DDBJ databases">
        <title>The draft genome sequence of Leadbetterella sp. JN14-9.</title>
        <authorList>
            <person name="Liu Y."/>
            <person name="Du J."/>
            <person name="Shao Z."/>
        </authorList>
    </citation>
    <scope>NUCLEOTIDE SEQUENCE [LARGE SCALE GENOMIC DNA]</scope>
    <source>
        <strain evidence="2 3">JN14-9</strain>
    </source>
</reference>
<gene>
    <name evidence="2" type="ORF">AFM12_05660</name>
</gene>
<organism evidence="2 3">
    <name type="scientific">Jiulongibacter sediminis</name>
    <dbReference type="NCBI Taxonomy" id="1605367"/>
    <lineage>
        <taxon>Bacteria</taxon>
        <taxon>Pseudomonadati</taxon>
        <taxon>Bacteroidota</taxon>
        <taxon>Cytophagia</taxon>
        <taxon>Cytophagales</taxon>
        <taxon>Leadbetterellaceae</taxon>
        <taxon>Jiulongibacter</taxon>
    </lineage>
</organism>
<feature type="domain" description="DUF4136" evidence="1">
    <location>
        <begin position="39"/>
        <end position="193"/>
    </location>
</feature>